<organism evidence="3 4">
    <name type="scientific">Sphaerosporella brunnea</name>
    <dbReference type="NCBI Taxonomy" id="1250544"/>
    <lineage>
        <taxon>Eukaryota</taxon>
        <taxon>Fungi</taxon>
        <taxon>Dikarya</taxon>
        <taxon>Ascomycota</taxon>
        <taxon>Pezizomycotina</taxon>
        <taxon>Pezizomycetes</taxon>
        <taxon>Pezizales</taxon>
        <taxon>Pyronemataceae</taxon>
        <taxon>Sphaerosporella</taxon>
    </lineage>
</organism>
<keyword evidence="1" id="KW-0175">Coiled coil</keyword>
<dbReference type="InParanoid" id="A0A5J5F608"/>
<evidence type="ECO:0000313" key="3">
    <source>
        <dbReference type="EMBL" id="KAA8912117.1"/>
    </source>
</evidence>
<dbReference type="EMBL" id="VXIS01000028">
    <property type="protein sequence ID" value="KAA8912117.1"/>
    <property type="molecule type" value="Genomic_DNA"/>
</dbReference>
<evidence type="ECO:0000259" key="2">
    <source>
        <dbReference type="Pfam" id="PF20713"/>
    </source>
</evidence>
<accession>A0A5J5F608</accession>
<gene>
    <name evidence="3" type="ORF">FN846DRAFT_903862</name>
</gene>
<evidence type="ECO:0000313" key="4">
    <source>
        <dbReference type="Proteomes" id="UP000326924"/>
    </source>
</evidence>
<keyword evidence="4" id="KW-1185">Reference proteome</keyword>
<dbReference type="AlphaFoldDB" id="A0A5J5F608"/>
<comment type="caution">
    <text evidence="3">The sequence shown here is derived from an EMBL/GenBank/DDBJ whole genome shotgun (WGS) entry which is preliminary data.</text>
</comment>
<feature type="coiled-coil region" evidence="1">
    <location>
        <begin position="75"/>
        <end position="127"/>
    </location>
</feature>
<feature type="domain" description="DUF6826" evidence="2">
    <location>
        <begin position="271"/>
        <end position="340"/>
    </location>
</feature>
<reference evidence="3 4" key="1">
    <citation type="submission" date="2019-09" db="EMBL/GenBank/DDBJ databases">
        <title>Draft genome of the ectomycorrhizal ascomycete Sphaerosporella brunnea.</title>
        <authorList>
            <consortium name="DOE Joint Genome Institute"/>
            <person name="Benucci G.M."/>
            <person name="Marozzi G."/>
            <person name="Antonielli L."/>
            <person name="Sanchez S."/>
            <person name="Marco P."/>
            <person name="Wang X."/>
            <person name="Falini L.B."/>
            <person name="Barry K."/>
            <person name="Haridas S."/>
            <person name="Lipzen A."/>
            <person name="Labutti K."/>
            <person name="Grigoriev I.V."/>
            <person name="Murat C."/>
            <person name="Martin F."/>
            <person name="Albertini E."/>
            <person name="Donnini D."/>
            <person name="Bonito G."/>
        </authorList>
    </citation>
    <scope>NUCLEOTIDE SEQUENCE [LARGE SCALE GENOMIC DNA]</scope>
    <source>
        <strain evidence="3 4">Sb_GMNB300</strain>
    </source>
</reference>
<evidence type="ECO:0000256" key="1">
    <source>
        <dbReference type="SAM" id="Coils"/>
    </source>
</evidence>
<dbReference type="InterPro" id="IPR049229">
    <property type="entry name" value="DUF6826"/>
</dbReference>
<dbReference type="Pfam" id="PF20713">
    <property type="entry name" value="DUF6826"/>
    <property type="match status" value="1"/>
</dbReference>
<protein>
    <recommendedName>
        <fullName evidence="2">DUF6826 domain-containing protein</fullName>
    </recommendedName>
</protein>
<sequence length="668" mass="75886">MPVTDGALLDWFEQLSRSNVSPDVPTVGGYETFCGGLQQLVLMLNKDNTRETVLAMDKPKSIWRQVVMDARTSFEQEEKVRAAEKDEEVRRLRNEINELTERTQSQTEKRRNKIDQLRMEIKELRQNRNRQMDPLLMEIRMLKQERKRHTQIVTCMPNMERDFAAAPQTRSATRAGRWQALTAENTVQRDDLPLKDLADLSSGEKSLITTLINIEFPTEISMYNPMVLVFRRLLGDPSNVEKIPDRDSPHALMESTYQALRQGTTSDTKLAAVFQTHDNYCLNRYAPDLTICHKEAIIEDPENIVCIVEVKPVTTVSFDSQMFGQANDYLQATVRAQPHRRYVVAVLTSLKLDAVLMHDSSTKLTTVYHPCTFVDVIRYLRHVVLVEPAYGVAPAPFAADLGLPVQYLGKQRRTAVASFFVPDALRAGLTSRSDEPLSDCCTGFMKKDSKRSQERIFCHSNRVSCTPQLMAVKRVVDKIDPRKLASRGRTYNRSSVSTTKVSDEIKILLLIQKLGVPSCLPMLLYHTADFKELGTAPVGKPIRGVLINLGEATQVNMNTDQVFRGGYICCPLRLMECMEEAPDKYYPVPSDDYTAWMLLVNTWMYPTQWKSVISAGSRVLHEGSTAQSTLMTFWIESVKLYPWDSFYDAAICSDVNRLREFAGLIHSA</sequence>
<dbReference type="OrthoDB" id="5979581at2759"/>
<dbReference type="Proteomes" id="UP000326924">
    <property type="component" value="Unassembled WGS sequence"/>
</dbReference>
<name>A0A5J5F608_9PEZI</name>
<proteinExistence type="predicted"/>